<dbReference type="Proteomes" id="UP000006640">
    <property type="component" value="Chromosome"/>
</dbReference>
<dbReference type="OrthoDB" id="9770528at2"/>
<dbReference type="Pfam" id="PF05448">
    <property type="entry name" value="AXE1"/>
    <property type="match status" value="1"/>
</dbReference>
<dbReference type="GO" id="GO:0052689">
    <property type="term" value="F:carboxylic ester hydrolase activity"/>
    <property type="evidence" value="ECO:0007669"/>
    <property type="project" value="TreeGrafter"/>
</dbReference>
<dbReference type="HOGENOM" id="CLU_054209_1_0_11"/>
<sequence>MFIDMPLDQLREYLPERHEPQDFDAFWERTLGEARAHELNARFEPYESDFELVEVFDVTFAGFGGHPIKGWLLKPAGRSGPLPCVVQYVGYNGGRGLPHEWLLWPAAGFATFVMDSRGQGGGWRVGDTPDPAPGSGPETPGKLTQGVFDPENYYYRRLYTDAVRAVEAARSHPAVDPERIIVAGISQGGGMALAVSALVPDLAYAFINVPFLCHVRRAVEITDEDPYGELGRFCAIHRTRAEEVFATIDYVDGMNFAVRARTPAHFSVALRDGITPPSTVFAAYNHYAGPKDISVWEFNGHEGGDVHQELENVRLARKVLG</sequence>
<feature type="active site" description="Nucleophile" evidence="1">
    <location>
        <position position="186"/>
    </location>
</feature>
<dbReference type="Gene3D" id="3.40.50.1820">
    <property type="entry name" value="alpha/beta hydrolase"/>
    <property type="match status" value="1"/>
</dbReference>
<evidence type="ECO:0000256" key="1">
    <source>
        <dbReference type="PIRSR" id="PIRSR639069-1"/>
    </source>
</evidence>
<dbReference type="STRING" id="469371.Tbis_1965"/>
<evidence type="ECO:0000259" key="4">
    <source>
        <dbReference type="Pfam" id="PF05448"/>
    </source>
</evidence>
<protein>
    <submittedName>
        <fullName evidence="5">Acetyl xylan esterase</fullName>
    </submittedName>
</protein>
<dbReference type="ESTHER" id="thebd-d6y1s1">
    <property type="family name" value="Acetyl-esterase_deacetylase"/>
</dbReference>
<dbReference type="SUPFAM" id="SSF53474">
    <property type="entry name" value="alpha/beta-Hydrolases"/>
    <property type="match status" value="1"/>
</dbReference>
<reference evidence="5 6" key="1">
    <citation type="submission" date="2010-01" db="EMBL/GenBank/DDBJ databases">
        <title>The complete genome of Thermobispora bispora DSM 43833.</title>
        <authorList>
            <consortium name="US DOE Joint Genome Institute (JGI-PGF)"/>
            <person name="Lucas S."/>
            <person name="Copeland A."/>
            <person name="Lapidus A."/>
            <person name="Glavina del Rio T."/>
            <person name="Dalin E."/>
            <person name="Tice H."/>
            <person name="Bruce D."/>
            <person name="Goodwin L."/>
            <person name="Pitluck S."/>
            <person name="Kyrpides N."/>
            <person name="Mavromatis K."/>
            <person name="Ivanova N."/>
            <person name="Mikhailova N."/>
            <person name="Chertkov O."/>
            <person name="Brettin T."/>
            <person name="Detter J.C."/>
            <person name="Han C."/>
            <person name="Larimer F."/>
            <person name="Land M."/>
            <person name="Hauser L."/>
            <person name="Markowitz V."/>
            <person name="Cheng J.-F."/>
            <person name="Hugenholtz P."/>
            <person name="Woyke T."/>
            <person name="Wu D."/>
            <person name="Jando M."/>
            <person name="Schneider S."/>
            <person name="Klenk H.-P."/>
            <person name="Eisen J.A."/>
        </authorList>
    </citation>
    <scope>NUCLEOTIDE SEQUENCE [LARGE SCALE GENOMIC DNA]</scope>
    <source>
        <strain evidence="6">ATCC 19993 / DSM 43833 / CBS 139.67 / JCM 10125 / KCTC 9307 / NBRC 14880 / R51</strain>
    </source>
</reference>
<feature type="active site" description="Charge relay system" evidence="1">
    <location>
        <position position="301"/>
    </location>
</feature>
<dbReference type="eggNOG" id="COG3458">
    <property type="taxonomic scope" value="Bacteria"/>
</dbReference>
<evidence type="ECO:0000313" key="6">
    <source>
        <dbReference type="Proteomes" id="UP000006640"/>
    </source>
</evidence>
<feature type="domain" description="Acetyl xylan esterase" evidence="4">
    <location>
        <begin position="2"/>
        <end position="315"/>
    </location>
</feature>
<dbReference type="KEGG" id="tbi:Tbis_1965"/>
<proteinExistence type="predicted"/>
<dbReference type="EMBL" id="CP001874">
    <property type="protein sequence ID" value="ADG88677.1"/>
    <property type="molecule type" value="Genomic_DNA"/>
</dbReference>
<dbReference type="GO" id="GO:0005976">
    <property type="term" value="P:polysaccharide metabolic process"/>
    <property type="evidence" value="ECO:0007669"/>
    <property type="project" value="TreeGrafter"/>
</dbReference>
<dbReference type="InterPro" id="IPR029058">
    <property type="entry name" value="AB_hydrolase_fold"/>
</dbReference>
<feature type="active site" description="Charge relay system" evidence="1">
    <location>
        <position position="272"/>
    </location>
</feature>
<dbReference type="InterPro" id="IPR039069">
    <property type="entry name" value="CE7"/>
</dbReference>
<dbReference type="InterPro" id="IPR008391">
    <property type="entry name" value="AXE1_dom"/>
</dbReference>
<evidence type="ECO:0000256" key="2">
    <source>
        <dbReference type="PIRSR" id="PIRSR639069-2"/>
    </source>
</evidence>
<keyword evidence="6" id="KW-1185">Reference proteome</keyword>
<evidence type="ECO:0000313" key="5">
    <source>
        <dbReference type="EMBL" id="ADG88677.1"/>
    </source>
</evidence>
<dbReference type="PANTHER" id="PTHR40111">
    <property type="entry name" value="CEPHALOSPORIN-C DEACETYLASE"/>
    <property type="match status" value="1"/>
</dbReference>
<dbReference type="PANTHER" id="PTHR40111:SF1">
    <property type="entry name" value="CEPHALOSPORIN-C DEACETYLASE"/>
    <property type="match status" value="1"/>
</dbReference>
<dbReference type="AlphaFoldDB" id="D6Y1S1"/>
<feature type="region of interest" description="Disordered" evidence="3">
    <location>
        <begin position="120"/>
        <end position="143"/>
    </location>
</feature>
<accession>D6Y1S1</accession>
<organism evidence="5 6">
    <name type="scientific">Thermobispora bispora (strain ATCC 19993 / DSM 43833 / CBS 139.67 / JCM 10125 / KCTC 9307 / NBRC 14880 / R51)</name>
    <dbReference type="NCBI Taxonomy" id="469371"/>
    <lineage>
        <taxon>Bacteria</taxon>
        <taxon>Bacillati</taxon>
        <taxon>Actinomycetota</taxon>
        <taxon>Actinomycetes</taxon>
        <taxon>Streptosporangiales</taxon>
        <taxon>Streptosporangiaceae</taxon>
        <taxon>Thermobispora</taxon>
    </lineage>
</organism>
<feature type="binding site" evidence="2">
    <location>
        <position position="91"/>
    </location>
    <ligand>
        <name>substrate</name>
    </ligand>
</feature>
<name>D6Y1S1_THEBD</name>
<gene>
    <name evidence="5" type="ordered locus">Tbis_1965</name>
</gene>
<evidence type="ECO:0000256" key="3">
    <source>
        <dbReference type="SAM" id="MobiDB-lite"/>
    </source>
</evidence>